<dbReference type="AlphaFoldDB" id="A0A9P5NPK5"/>
<organism evidence="1 2">
    <name type="scientific">Gymnopilus junonius</name>
    <name type="common">Spectacular rustgill mushroom</name>
    <name type="synonym">Gymnopilus spectabilis subsp. junonius</name>
    <dbReference type="NCBI Taxonomy" id="109634"/>
    <lineage>
        <taxon>Eukaryota</taxon>
        <taxon>Fungi</taxon>
        <taxon>Dikarya</taxon>
        <taxon>Basidiomycota</taxon>
        <taxon>Agaricomycotina</taxon>
        <taxon>Agaricomycetes</taxon>
        <taxon>Agaricomycetidae</taxon>
        <taxon>Agaricales</taxon>
        <taxon>Agaricineae</taxon>
        <taxon>Hymenogastraceae</taxon>
        <taxon>Gymnopilus</taxon>
    </lineage>
</organism>
<evidence type="ECO:0000313" key="2">
    <source>
        <dbReference type="Proteomes" id="UP000724874"/>
    </source>
</evidence>
<sequence>MSSLIETVPRDVLRYIAFLCSSSSTLEPPVAIYHLLQTSSAIYRSLNVPATPDLYAYIFFTKFDMQATFRRYRRRMTDSALAVELLRRSQLLRRSHRLDFSPDYLLQDLWAGLWIFLENDGLNQQQLSAVNFPNFILNLARNTLAELHPDGRTSSPILRHLIVWLLCLSLPRHLILDMSKQDRNELYSLIFPYIFLSSNKMTESRVPTTPLCQTVPFLGQEIGGGGSSTRRLYGTNNPSHVCIYYLRQDPSVPDPSTAAINLAFVILESTPVKVPYHLPETRAIATANQLSGPTKEDYYSLASYKTPLPSDNDSCTRLDQAHSLVTEGSQKYDVEFGCILRSLDDRGISDTFDYIPGTMTGLWEGVFRTVDALSGGLSSSIPFTPLFSALIMKPMQCKLVEYVCSVGDSLSNPSKKGEDVWLDPIRLVAKSDCEIIAQGRTYRKYVQGPADANRRPAQVPKSPYDVILLGEV</sequence>
<protein>
    <submittedName>
        <fullName evidence="1">Uncharacterized protein</fullName>
    </submittedName>
</protein>
<dbReference type="EMBL" id="JADNYJ010000047">
    <property type="protein sequence ID" value="KAF8900428.1"/>
    <property type="molecule type" value="Genomic_DNA"/>
</dbReference>
<dbReference type="Proteomes" id="UP000724874">
    <property type="component" value="Unassembled WGS sequence"/>
</dbReference>
<evidence type="ECO:0000313" key="1">
    <source>
        <dbReference type="EMBL" id="KAF8900428.1"/>
    </source>
</evidence>
<name>A0A9P5NPK5_GYMJU</name>
<proteinExistence type="predicted"/>
<dbReference type="OrthoDB" id="3007819at2759"/>
<comment type="caution">
    <text evidence="1">The sequence shown here is derived from an EMBL/GenBank/DDBJ whole genome shotgun (WGS) entry which is preliminary data.</text>
</comment>
<accession>A0A9P5NPK5</accession>
<gene>
    <name evidence="1" type="ORF">CPB84DRAFT_1847228</name>
</gene>
<reference evidence="1" key="1">
    <citation type="submission" date="2020-11" db="EMBL/GenBank/DDBJ databases">
        <authorList>
            <consortium name="DOE Joint Genome Institute"/>
            <person name="Ahrendt S."/>
            <person name="Riley R."/>
            <person name="Andreopoulos W."/>
            <person name="LaButti K."/>
            <person name="Pangilinan J."/>
            <person name="Ruiz-duenas F.J."/>
            <person name="Barrasa J.M."/>
            <person name="Sanchez-Garcia M."/>
            <person name="Camarero S."/>
            <person name="Miyauchi S."/>
            <person name="Serrano A."/>
            <person name="Linde D."/>
            <person name="Babiker R."/>
            <person name="Drula E."/>
            <person name="Ayuso-Fernandez I."/>
            <person name="Pacheco R."/>
            <person name="Padilla G."/>
            <person name="Ferreira P."/>
            <person name="Barriuso J."/>
            <person name="Kellner H."/>
            <person name="Castanera R."/>
            <person name="Alfaro M."/>
            <person name="Ramirez L."/>
            <person name="Pisabarro A.G."/>
            <person name="Kuo A."/>
            <person name="Tritt A."/>
            <person name="Lipzen A."/>
            <person name="He G."/>
            <person name="Yan M."/>
            <person name="Ng V."/>
            <person name="Cullen D."/>
            <person name="Martin F."/>
            <person name="Rosso M.-N."/>
            <person name="Henrissat B."/>
            <person name="Hibbett D."/>
            <person name="Martinez A.T."/>
            <person name="Grigoriev I.V."/>
        </authorList>
    </citation>
    <scope>NUCLEOTIDE SEQUENCE</scope>
    <source>
        <strain evidence="1">AH 44721</strain>
    </source>
</reference>
<keyword evidence="2" id="KW-1185">Reference proteome</keyword>